<dbReference type="Pfam" id="PF04055">
    <property type="entry name" value="Radical_SAM"/>
    <property type="match status" value="1"/>
</dbReference>
<name>A0A1M4SRF5_9FIRM</name>
<feature type="binding site" evidence="8">
    <location>
        <position position="135"/>
    </location>
    <ligand>
        <name>(3R)-3-methyl-D-ornithine</name>
        <dbReference type="ChEBI" id="CHEBI:64642"/>
    </ligand>
</feature>
<keyword evidence="11" id="KW-1185">Reference proteome</keyword>
<evidence type="ECO:0000256" key="8">
    <source>
        <dbReference type="PIRSR" id="PIRSR004762-2"/>
    </source>
</evidence>
<keyword evidence="4 7" id="KW-0408">Iron</keyword>
<dbReference type="NCBIfam" id="TIGR03956">
    <property type="entry name" value="rSAM_HydE"/>
    <property type="match status" value="1"/>
</dbReference>
<dbReference type="InterPro" id="IPR006638">
    <property type="entry name" value="Elp3/MiaA/NifB-like_rSAM"/>
</dbReference>
<evidence type="ECO:0000313" key="10">
    <source>
        <dbReference type="EMBL" id="SHE34810.1"/>
    </source>
</evidence>
<evidence type="ECO:0000256" key="5">
    <source>
        <dbReference type="ARBA" id="ARBA00023014"/>
    </source>
</evidence>
<dbReference type="PIRSF" id="PIRSF004762">
    <property type="entry name" value="CHP00423"/>
    <property type="match status" value="1"/>
</dbReference>
<dbReference type="PANTHER" id="PTHR43726">
    <property type="entry name" value="3-METHYLORNITHINE SYNTHASE"/>
    <property type="match status" value="1"/>
</dbReference>
<keyword evidence="2 7" id="KW-0949">S-adenosyl-L-methionine</keyword>
<dbReference type="SFLD" id="SFLDS00029">
    <property type="entry name" value="Radical_SAM"/>
    <property type="match status" value="1"/>
</dbReference>
<dbReference type="STRING" id="1123243.SAMN02745190_00224"/>
<dbReference type="InterPro" id="IPR034422">
    <property type="entry name" value="HydE/PylB-like"/>
</dbReference>
<dbReference type="SUPFAM" id="SSF102114">
    <property type="entry name" value="Radical SAM enzymes"/>
    <property type="match status" value="1"/>
</dbReference>
<dbReference type="GO" id="GO:0046872">
    <property type="term" value="F:metal ion binding"/>
    <property type="evidence" value="ECO:0007669"/>
    <property type="project" value="UniProtKB-KW"/>
</dbReference>
<dbReference type="Gene3D" id="3.20.20.70">
    <property type="entry name" value="Aldolase class I"/>
    <property type="match status" value="1"/>
</dbReference>
<dbReference type="GO" id="GO:0042364">
    <property type="term" value="P:water-soluble vitamin biosynthetic process"/>
    <property type="evidence" value="ECO:0007669"/>
    <property type="project" value="UniProtKB-ARBA"/>
</dbReference>
<feature type="binding site" evidence="7">
    <location>
        <position position="69"/>
    </location>
    <ligand>
        <name>[4Fe-4S] cluster</name>
        <dbReference type="ChEBI" id="CHEBI:49883"/>
        <note>4Fe-4S-S-AdoMet</note>
    </ligand>
</feature>
<protein>
    <submittedName>
        <fullName evidence="10">Biotin synthase</fullName>
    </submittedName>
</protein>
<feature type="binding site" evidence="7">
    <location>
        <position position="66"/>
    </location>
    <ligand>
        <name>[4Fe-4S] cluster</name>
        <dbReference type="ChEBI" id="CHEBI:49883"/>
        <note>4Fe-4S-S-AdoMet</note>
    </ligand>
</feature>
<comment type="cofactor">
    <cofactor evidence="6">
        <name>[2Fe-2S] cluster</name>
        <dbReference type="ChEBI" id="CHEBI:190135"/>
    </cofactor>
</comment>
<dbReference type="RefSeq" id="WP_072934345.1">
    <property type="nucleotide sequence ID" value="NZ_FQUG01000002.1"/>
</dbReference>
<dbReference type="SFLD" id="SFLDG01060">
    <property type="entry name" value="BATS_domain_containing"/>
    <property type="match status" value="1"/>
</dbReference>
<dbReference type="InterPro" id="IPR007197">
    <property type="entry name" value="rSAM"/>
</dbReference>
<dbReference type="AlphaFoldDB" id="A0A1M4SRF5"/>
<reference evidence="10 11" key="1">
    <citation type="submission" date="2016-11" db="EMBL/GenBank/DDBJ databases">
        <authorList>
            <person name="Jaros S."/>
            <person name="Januszkiewicz K."/>
            <person name="Wedrychowicz H."/>
        </authorList>
    </citation>
    <scope>NUCLEOTIDE SEQUENCE [LARGE SCALE GENOMIC DNA]</scope>
    <source>
        <strain evidence="10 11">DSM 10502</strain>
    </source>
</reference>
<feature type="binding site" evidence="8">
    <location>
        <position position="179"/>
    </location>
    <ligand>
        <name>S-adenosyl-L-methionine</name>
        <dbReference type="ChEBI" id="CHEBI:59789"/>
    </ligand>
</feature>
<dbReference type="SFLD" id="SFLDG01082">
    <property type="entry name" value="B12-binding_domain_containing"/>
    <property type="match status" value="1"/>
</dbReference>
<dbReference type="SFLD" id="SFLDF00348">
    <property type="entry name" value="FeFe_hydrogenase_maturase_(Hyd"/>
    <property type="match status" value="1"/>
</dbReference>
<organism evidence="10 11">
    <name type="scientific">Schwartzia succinivorans DSM 10502</name>
    <dbReference type="NCBI Taxonomy" id="1123243"/>
    <lineage>
        <taxon>Bacteria</taxon>
        <taxon>Bacillati</taxon>
        <taxon>Bacillota</taxon>
        <taxon>Negativicutes</taxon>
        <taxon>Selenomonadales</taxon>
        <taxon>Selenomonadaceae</taxon>
        <taxon>Schwartzia</taxon>
    </lineage>
</organism>
<comment type="cofactor">
    <cofactor evidence="7">
        <name>[4Fe-4S] cluster</name>
        <dbReference type="ChEBI" id="CHEBI:49883"/>
    </cofactor>
    <text evidence="7">Binds 1 [4Fe-4S] cluster. The cluster is coordinated with 3 cysteines and an exchangeable S-adenosyl-L-methionine.</text>
</comment>
<evidence type="ECO:0000259" key="9">
    <source>
        <dbReference type="PROSITE" id="PS51918"/>
    </source>
</evidence>
<evidence type="ECO:0000256" key="4">
    <source>
        <dbReference type="ARBA" id="ARBA00023004"/>
    </source>
</evidence>
<feature type="binding site" evidence="7">
    <location>
        <position position="62"/>
    </location>
    <ligand>
        <name>[4Fe-4S] cluster</name>
        <dbReference type="ChEBI" id="CHEBI:49883"/>
        <note>4Fe-4S-S-AdoMet</note>
    </ligand>
</feature>
<dbReference type="OrthoDB" id="9775764at2"/>
<dbReference type="PANTHER" id="PTHR43726:SF1">
    <property type="entry name" value="BIOTIN SYNTHASE"/>
    <property type="match status" value="1"/>
</dbReference>
<proteinExistence type="predicted"/>
<dbReference type="PROSITE" id="PS51918">
    <property type="entry name" value="RADICAL_SAM"/>
    <property type="match status" value="1"/>
</dbReference>
<dbReference type="GO" id="GO:0044272">
    <property type="term" value="P:sulfur compound biosynthetic process"/>
    <property type="evidence" value="ECO:0007669"/>
    <property type="project" value="UniProtKB-ARBA"/>
</dbReference>
<sequence>MELQKLIEKAETTHKLTKEELTLLLSSSEAEEHLAAAADRVRKKYVGDAVHLRGLIEFSSYCRRNCMYCGLRRDNEKAGRYRLSPDEIKALAEKAVGYGYHTVVLQSGEDMWYTTERLVPIIRFIKNLGAAVTLSIGERTREEYAELKKAGADRFLLRIETTDRALYEKLDPGMSYDERCRCLHDLKELGYEVGTGCLIGLPGQTVEALAEDILFFQEIDADMVGIGPLIPNPDTPLGDEPTGDMGITRRMVSLIRLLLPEANIPATTAMETLIPHKGREIILKSGANVVMPNVTEGEAREKYALYPGKACVSDTPAYCRTCMETRINAIGRFIGSDAGARKHRR</sequence>
<keyword evidence="3" id="KW-0479">Metal-binding</keyword>
<dbReference type="InterPro" id="IPR013785">
    <property type="entry name" value="Aldolase_TIM"/>
</dbReference>
<dbReference type="InterPro" id="IPR024021">
    <property type="entry name" value="FeFe-hyd_HydE_rSAM"/>
</dbReference>
<dbReference type="SMART" id="SM00876">
    <property type="entry name" value="BATS"/>
    <property type="match status" value="1"/>
</dbReference>
<dbReference type="InterPro" id="IPR058240">
    <property type="entry name" value="rSAM_sf"/>
</dbReference>
<keyword evidence="1 7" id="KW-0004">4Fe-4S</keyword>
<dbReference type="Proteomes" id="UP000184404">
    <property type="component" value="Unassembled WGS sequence"/>
</dbReference>
<dbReference type="CDD" id="cd01335">
    <property type="entry name" value="Radical_SAM"/>
    <property type="match status" value="1"/>
</dbReference>
<keyword evidence="5 7" id="KW-0411">Iron-sulfur</keyword>
<evidence type="ECO:0000313" key="11">
    <source>
        <dbReference type="Proteomes" id="UP000184404"/>
    </source>
</evidence>
<evidence type="ECO:0000256" key="1">
    <source>
        <dbReference type="ARBA" id="ARBA00022485"/>
    </source>
</evidence>
<feature type="domain" description="Radical SAM core" evidence="9">
    <location>
        <begin position="48"/>
        <end position="271"/>
    </location>
</feature>
<evidence type="ECO:0000256" key="6">
    <source>
        <dbReference type="ARBA" id="ARBA00034078"/>
    </source>
</evidence>
<dbReference type="GO" id="GO:0016740">
    <property type="term" value="F:transferase activity"/>
    <property type="evidence" value="ECO:0007669"/>
    <property type="project" value="TreeGrafter"/>
</dbReference>
<dbReference type="GO" id="GO:0051539">
    <property type="term" value="F:4 iron, 4 sulfur cluster binding"/>
    <property type="evidence" value="ECO:0007669"/>
    <property type="project" value="UniProtKB-KW"/>
</dbReference>
<dbReference type="InterPro" id="IPR010722">
    <property type="entry name" value="BATS_dom"/>
</dbReference>
<dbReference type="SFLD" id="SFLDG01280">
    <property type="entry name" value="HydE/PylB-like"/>
    <property type="match status" value="1"/>
</dbReference>
<evidence type="ECO:0000256" key="2">
    <source>
        <dbReference type="ARBA" id="ARBA00022691"/>
    </source>
</evidence>
<accession>A0A1M4SRF5</accession>
<feature type="binding site" evidence="8">
    <location>
        <position position="160"/>
    </location>
    <ligand>
        <name>S-adenosyl-L-methionine</name>
        <dbReference type="ChEBI" id="CHEBI:59789"/>
    </ligand>
</feature>
<evidence type="ECO:0000256" key="7">
    <source>
        <dbReference type="PIRSR" id="PIRSR004762-1"/>
    </source>
</evidence>
<gene>
    <name evidence="10" type="ORF">SAMN02745190_00224</name>
</gene>
<evidence type="ECO:0000256" key="3">
    <source>
        <dbReference type="ARBA" id="ARBA00022723"/>
    </source>
</evidence>
<dbReference type="SMART" id="SM00729">
    <property type="entry name" value="Elp3"/>
    <property type="match status" value="1"/>
</dbReference>
<dbReference type="EMBL" id="FQUG01000002">
    <property type="protein sequence ID" value="SHE34810.1"/>
    <property type="molecule type" value="Genomic_DNA"/>
</dbReference>